<dbReference type="InterPro" id="IPR036388">
    <property type="entry name" value="WH-like_DNA-bd_sf"/>
</dbReference>
<proteinExistence type="predicted"/>
<name>A0ABR1GZE5_9HYPO</name>
<dbReference type="EMBL" id="JAZAVJ010000108">
    <property type="protein sequence ID" value="KAK7414240.1"/>
    <property type="molecule type" value="Genomic_DNA"/>
</dbReference>
<evidence type="ECO:0000256" key="1">
    <source>
        <dbReference type="ARBA" id="ARBA00022763"/>
    </source>
</evidence>
<protein>
    <submittedName>
        <fullName evidence="3">Alkyltransferase-like protein 1</fullName>
    </submittedName>
</protein>
<dbReference type="CDD" id="cd06445">
    <property type="entry name" value="ATase"/>
    <property type="match status" value="1"/>
</dbReference>
<keyword evidence="4" id="KW-1185">Reference proteome</keyword>
<sequence>MPRSDEATAFFHAVYSAVQEIPYGRVTTYGHIAALVGTPQRPRQVGVCLKHLPADTTLRFHHDNVPWQRVINAKGVISPRSQPGGSRTQAEALRAEGVEVSTSAMGELSVDFAEYGWFPEDLPSETNGSGADTD</sequence>
<dbReference type="Pfam" id="PF01035">
    <property type="entry name" value="DNA_binding_1"/>
    <property type="match status" value="1"/>
</dbReference>
<dbReference type="InterPro" id="IPR014048">
    <property type="entry name" value="MethylDNA_cys_MeTrfase_DNA-bd"/>
</dbReference>
<evidence type="ECO:0000259" key="2">
    <source>
        <dbReference type="Pfam" id="PF01035"/>
    </source>
</evidence>
<evidence type="ECO:0000313" key="4">
    <source>
        <dbReference type="Proteomes" id="UP001498476"/>
    </source>
</evidence>
<gene>
    <name evidence="3" type="primary">atl1</name>
    <name evidence="3" type="ORF">QQX98_006935</name>
</gene>
<dbReference type="PANTHER" id="PTHR42942">
    <property type="entry name" value="6-O-METHYLGUANINE DNA METHYLTRANSFERASE"/>
    <property type="match status" value="1"/>
</dbReference>
<keyword evidence="1" id="KW-0227">DNA damage</keyword>
<organism evidence="3 4">
    <name type="scientific">Neonectria punicea</name>
    <dbReference type="NCBI Taxonomy" id="979145"/>
    <lineage>
        <taxon>Eukaryota</taxon>
        <taxon>Fungi</taxon>
        <taxon>Dikarya</taxon>
        <taxon>Ascomycota</taxon>
        <taxon>Pezizomycotina</taxon>
        <taxon>Sordariomycetes</taxon>
        <taxon>Hypocreomycetidae</taxon>
        <taxon>Hypocreales</taxon>
        <taxon>Nectriaceae</taxon>
        <taxon>Neonectria</taxon>
    </lineage>
</organism>
<feature type="domain" description="Methylated-DNA-[protein]-cysteine S-methyltransferase DNA binding" evidence="2">
    <location>
        <begin position="10"/>
        <end position="98"/>
    </location>
</feature>
<evidence type="ECO:0000313" key="3">
    <source>
        <dbReference type="EMBL" id="KAK7414240.1"/>
    </source>
</evidence>
<dbReference type="InterPro" id="IPR036217">
    <property type="entry name" value="MethylDNA_cys_MeTrfase_DNAb"/>
</dbReference>
<dbReference type="SUPFAM" id="SSF46767">
    <property type="entry name" value="Methylated DNA-protein cysteine methyltransferase, C-terminal domain"/>
    <property type="match status" value="1"/>
</dbReference>
<dbReference type="InterPro" id="IPR052520">
    <property type="entry name" value="ATL_DNA_repair"/>
</dbReference>
<dbReference type="Proteomes" id="UP001498476">
    <property type="component" value="Unassembled WGS sequence"/>
</dbReference>
<dbReference type="PANTHER" id="PTHR42942:SF1">
    <property type="entry name" value="ALKYLTRANSFERASE-LIKE PROTEIN 1"/>
    <property type="match status" value="1"/>
</dbReference>
<dbReference type="Gene3D" id="1.10.10.10">
    <property type="entry name" value="Winged helix-like DNA-binding domain superfamily/Winged helix DNA-binding domain"/>
    <property type="match status" value="1"/>
</dbReference>
<comment type="caution">
    <text evidence="3">The sequence shown here is derived from an EMBL/GenBank/DDBJ whole genome shotgun (WGS) entry which is preliminary data.</text>
</comment>
<reference evidence="3 4" key="1">
    <citation type="journal article" date="2025" name="Microbiol. Resour. Announc.">
        <title>Draft genome sequences for Neonectria magnoliae and Neonectria punicea, canker pathogens of Liriodendron tulipifera and Acer saccharum in West Virginia.</title>
        <authorList>
            <person name="Petronek H.M."/>
            <person name="Kasson M.T."/>
            <person name="Metheny A.M."/>
            <person name="Stauder C.M."/>
            <person name="Lovett B."/>
            <person name="Lynch S.C."/>
            <person name="Garnas J.R."/>
            <person name="Kasson L.R."/>
            <person name="Stajich J.E."/>
        </authorList>
    </citation>
    <scope>NUCLEOTIDE SEQUENCE [LARGE SCALE GENOMIC DNA]</scope>
    <source>
        <strain evidence="3 4">NRRL 64653</strain>
    </source>
</reference>
<accession>A0ABR1GZE5</accession>